<evidence type="ECO:0000313" key="1">
    <source>
        <dbReference type="EMBL" id="RIJ42664.1"/>
    </source>
</evidence>
<dbReference type="EMBL" id="QWGE01000001">
    <property type="protein sequence ID" value="RIJ42664.1"/>
    <property type="molecule type" value="Genomic_DNA"/>
</dbReference>
<protein>
    <submittedName>
        <fullName evidence="1">Uncharacterized protein</fullName>
    </submittedName>
</protein>
<evidence type="ECO:0000313" key="2">
    <source>
        <dbReference type="Proteomes" id="UP000266005"/>
    </source>
</evidence>
<reference evidence="2" key="1">
    <citation type="submission" date="2018-08" db="EMBL/GenBank/DDBJ databases">
        <title>Mucilaginibacter sp. MYSH2.</title>
        <authorList>
            <person name="Seo T."/>
        </authorList>
    </citation>
    <scope>NUCLEOTIDE SEQUENCE [LARGE SCALE GENOMIC DNA]</scope>
    <source>
        <strain evidence="2">KIRAN</strain>
    </source>
</reference>
<proteinExistence type="predicted"/>
<comment type="caution">
    <text evidence="1">The sequence shown here is derived from an EMBL/GenBank/DDBJ whole genome shotgun (WGS) entry which is preliminary data.</text>
</comment>
<keyword evidence="2" id="KW-1185">Reference proteome</keyword>
<dbReference type="Proteomes" id="UP000266005">
    <property type="component" value="Unassembled WGS sequence"/>
</dbReference>
<sequence length="106" mass="12232">MSFKLPQEVFDQIVLAAQQGCENAFLKYKKETPSPLPPLIKEFFTEPESREFLGGISRSLFNKIRKQGMLNTYYCGEGRCLFSREELIYYIKNNNPSLTPKMQIAA</sequence>
<name>A0A399SI02_9BACT</name>
<gene>
    <name evidence="1" type="ORF">D1627_02070</name>
</gene>
<dbReference type="RefSeq" id="WP_119430546.1">
    <property type="nucleotide sequence ID" value="NZ_QWGE01000001.1"/>
</dbReference>
<accession>A0A399SI02</accession>
<organism evidence="1 2">
    <name type="scientific">Pontibacter oryzae</name>
    <dbReference type="NCBI Taxonomy" id="2304593"/>
    <lineage>
        <taxon>Bacteria</taxon>
        <taxon>Pseudomonadati</taxon>
        <taxon>Bacteroidota</taxon>
        <taxon>Cytophagia</taxon>
        <taxon>Cytophagales</taxon>
        <taxon>Hymenobacteraceae</taxon>
        <taxon>Pontibacter</taxon>
    </lineage>
</organism>
<dbReference type="AlphaFoldDB" id="A0A399SI02"/>